<accession>A0ABR5BX43</accession>
<dbReference type="EMBL" id="KN848651">
    <property type="protein sequence ID" value="KIR80219.1"/>
    <property type="molecule type" value="Genomic_DNA"/>
</dbReference>
<evidence type="ECO:0000313" key="1">
    <source>
        <dbReference type="EMBL" id="KIR80219.1"/>
    </source>
</evidence>
<dbReference type="Proteomes" id="UP000054272">
    <property type="component" value="Unassembled WGS sequence"/>
</dbReference>
<organism evidence="1 2">
    <name type="scientific">Cryptococcus gattii EJB2</name>
    <dbReference type="NCBI Taxonomy" id="1296103"/>
    <lineage>
        <taxon>Eukaryota</taxon>
        <taxon>Fungi</taxon>
        <taxon>Dikarya</taxon>
        <taxon>Basidiomycota</taxon>
        <taxon>Agaricomycotina</taxon>
        <taxon>Tremellomycetes</taxon>
        <taxon>Tremellales</taxon>
        <taxon>Cryptococcaceae</taxon>
        <taxon>Cryptococcus</taxon>
        <taxon>Cryptococcus gattii species complex</taxon>
    </lineage>
</organism>
<gene>
    <name evidence="1" type="ORF">I306_02730</name>
</gene>
<protein>
    <submittedName>
        <fullName evidence="1">Uncharacterized protein</fullName>
    </submittedName>
</protein>
<sequence>MVKGIVVGTVKMAAMKNNSIVKFSPSIGRNLLNTPPILLHTATLMFDPTN</sequence>
<proteinExistence type="predicted"/>
<reference evidence="1 2" key="1">
    <citation type="submission" date="2015-01" db="EMBL/GenBank/DDBJ databases">
        <title>The Genome Sequence of Cryptococcus gattii EJB2.</title>
        <authorList>
            <consortium name="The Broad Institute Genomics Platform"/>
            <person name="Cuomo C."/>
            <person name="Litvintseva A."/>
            <person name="Chen Y."/>
            <person name="Heitman J."/>
            <person name="Sun S."/>
            <person name="Springer D."/>
            <person name="Dromer F."/>
            <person name="Young S."/>
            <person name="Zeng Q."/>
            <person name="Gargeya S."/>
            <person name="Abouelleil A."/>
            <person name="Alvarado L."/>
            <person name="Chapman S.B."/>
            <person name="Gainer-Dewar J."/>
            <person name="Goldberg J."/>
            <person name="Griggs A."/>
            <person name="Gujja S."/>
            <person name="Hansen M."/>
            <person name="Howarth C."/>
            <person name="Imamovic A."/>
            <person name="Larimer J."/>
            <person name="Murphy C."/>
            <person name="Naylor J."/>
            <person name="Pearson M."/>
            <person name="Priest M."/>
            <person name="Roberts A."/>
            <person name="Saif S."/>
            <person name="Shea T."/>
            <person name="Sykes S."/>
            <person name="Wortman J."/>
            <person name="Nusbaum C."/>
            <person name="Birren B."/>
        </authorList>
    </citation>
    <scope>NUCLEOTIDE SEQUENCE [LARGE SCALE GENOMIC DNA]</scope>
    <source>
        <strain evidence="1 2">EJB2</strain>
    </source>
</reference>
<keyword evidence="2" id="KW-1185">Reference proteome</keyword>
<name>A0ABR5BX43_9TREE</name>
<evidence type="ECO:0000313" key="2">
    <source>
        <dbReference type="Proteomes" id="UP000054272"/>
    </source>
</evidence>